<dbReference type="Pfam" id="PF00211">
    <property type="entry name" value="Guanylate_cyc"/>
    <property type="match status" value="1"/>
</dbReference>
<sequence length="452" mass="51566">MPMFRSIRNAIQSVYCIRDQFPKYMSELLFEEEAMGALFAVRFRYVIGFALIASAIANVSNIETIWGHLVNFIAIAVYFTNTFIHLHILKKKESKWKTKYDYISLLVDNVLITMTILNWYWIKGDGNPNFLVKTPLMIFYLLPLSLCLFQYRFSLVVFSFVCFLISYYGFIAVALHDPDAIVSLDWHSYVLGDEIILLDALVSKPVIYLILVFAISYAIFRSLRMLLKFAASETQKTTLSRYFSPDLVSEIVSDPEVLGKGKRQKVTVLFSDIRGFTQFSELLDPEELSIFLTEFRRRMVRVIFQNKGSLDKFIGDAVMVTFGTPMPSEIFGEDSLNAVNAAKLMLEELKNWNEERKTLGQVEIKIGIGIHSGEVFCGSIGSEERMEYTVIGDTVNTASRIESACKTIGSPLLISEAVWNEIGKPNDWVKNEGILLPGREQKINLYSYQNEV</sequence>
<keyword evidence="1" id="KW-0472">Membrane</keyword>
<accession>A0A4Z1A2D5</accession>
<proteinExistence type="predicted"/>
<dbReference type="InterPro" id="IPR050697">
    <property type="entry name" value="Adenylyl/Guanylyl_Cyclase_3/4"/>
</dbReference>
<feature type="transmembrane region" description="Helical" evidence="1">
    <location>
        <begin position="100"/>
        <end position="122"/>
    </location>
</feature>
<dbReference type="InterPro" id="IPR001054">
    <property type="entry name" value="A/G_cyclase"/>
</dbReference>
<evidence type="ECO:0000259" key="2">
    <source>
        <dbReference type="PROSITE" id="PS50125"/>
    </source>
</evidence>
<dbReference type="InterPro" id="IPR029787">
    <property type="entry name" value="Nucleotide_cyclase"/>
</dbReference>
<dbReference type="GO" id="GO:0006171">
    <property type="term" value="P:cAMP biosynthetic process"/>
    <property type="evidence" value="ECO:0007669"/>
    <property type="project" value="TreeGrafter"/>
</dbReference>
<dbReference type="PROSITE" id="PS50125">
    <property type="entry name" value="GUANYLATE_CYCLASE_2"/>
    <property type="match status" value="1"/>
</dbReference>
<dbReference type="PANTHER" id="PTHR43081">
    <property type="entry name" value="ADENYLATE CYCLASE, TERMINAL-DIFFERENTIATION SPECIFIC-RELATED"/>
    <property type="match status" value="1"/>
</dbReference>
<comment type="caution">
    <text evidence="3">The sequence shown here is derived from an EMBL/GenBank/DDBJ whole genome shotgun (WGS) entry which is preliminary data.</text>
</comment>
<evidence type="ECO:0000256" key="1">
    <source>
        <dbReference type="SAM" id="Phobius"/>
    </source>
</evidence>
<feature type="transmembrane region" description="Helical" evidence="1">
    <location>
        <begin position="65"/>
        <end position="88"/>
    </location>
</feature>
<dbReference type="AlphaFoldDB" id="A0A4Z1A2D5"/>
<feature type="transmembrane region" description="Helical" evidence="1">
    <location>
        <begin position="195"/>
        <end position="220"/>
    </location>
</feature>
<evidence type="ECO:0000313" key="4">
    <source>
        <dbReference type="Proteomes" id="UP000297567"/>
    </source>
</evidence>
<gene>
    <name evidence="3" type="ORF">EHQ62_04835</name>
</gene>
<dbReference type="SUPFAM" id="SSF55073">
    <property type="entry name" value="Nucleotide cyclase"/>
    <property type="match status" value="1"/>
</dbReference>
<dbReference type="GO" id="GO:0035556">
    <property type="term" value="P:intracellular signal transduction"/>
    <property type="evidence" value="ECO:0007669"/>
    <property type="project" value="InterPro"/>
</dbReference>
<feature type="transmembrane region" description="Helical" evidence="1">
    <location>
        <begin position="43"/>
        <end position="59"/>
    </location>
</feature>
<dbReference type="Proteomes" id="UP000297567">
    <property type="component" value="Unassembled WGS sequence"/>
</dbReference>
<dbReference type="Gene3D" id="3.30.70.1230">
    <property type="entry name" value="Nucleotide cyclase"/>
    <property type="match status" value="1"/>
</dbReference>
<keyword evidence="4" id="KW-1185">Reference proteome</keyword>
<feature type="domain" description="Guanylate cyclase" evidence="2">
    <location>
        <begin position="267"/>
        <end position="402"/>
    </location>
</feature>
<dbReference type="CDD" id="cd07302">
    <property type="entry name" value="CHD"/>
    <property type="match status" value="1"/>
</dbReference>
<evidence type="ECO:0000313" key="3">
    <source>
        <dbReference type="EMBL" id="TGL72514.1"/>
    </source>
</evidence>
<keyword evidence="1" id="KW-1133">Transmembrane helix</keyword>
<feature type="transmembrane region" description="Helical" evidence="1">
    <location>
        <begin position="128"/>
        <end position="148"/>
    </location>
</feature>
<dbReference type="PANTHER" id="PTHR43081:SF1">
    <property type="entry name" value="ADENYLATE CYCLASE, TERMINAL-DIFFERENTIATION SPECIFIC"/>
    <property type="match status" value="1"/>
</dbReference>
<reference evidence="3" key="1">
    <citation type="journal article" date="2019" name="PLoS Negl. Trop. Dis.">
        <title>Revisiting the worldwide diversity of Leptospira species in the environment.</title>
        <authorList>
            <person name="Vincent A.T."/>
            <person name="Schiettekatte O."/>
            <person name="Bourhy P."/>
            <person name="Veyrier F.J."/>
            <person name="Picardeau M."/>
        </authorList>
    </citation>
    <scope>NUCLEOTIDE SEQUENCE [LARGE SCALE GENOMIC DNA]</scope>
    <source>
        <strain evidence="3">201702451</strain>
    </source>
</reference>
<dbReference type="SMART" id="SM00044">
    <property type="entry name" value="CYCc"/>
    <property type="match status" value="1"/>
</dbReference>
<protein>
    <submittedName>
        <fullName evidence="3">Adenylate/guanylate cyclase domain-containing protein</fullName>
    </submittedName>
</protein>
<name>A0A4Z1A2D5_9LEPT</name>
<organism evidence="3 4">
    <name type="scientific">Leptospira jelokensis</name>
    <dbReference type="NCBI Taxonomy" id="2484931"/>
    <lineage>
        <taxon>Bacteria</taxon>
        <taxon>Pseudomonadati</taxon>
        <taxon>Spirochaetota</taxon>
        <taxon>Spirochaetia</taxon>
        <taxon>Leptospirales</taxon>
        <taxon>Leptospiraceae</taxon>
        <taxon>Leptospira</taxon>
    </lineage>
</organism>
<dbReference type="GO" id="GO:0004016">
    <property type="term" value="F:adenylate cyclase activity"/>
    <property type="evidence" value="ECO:0007669"/>
    <property type="project" value="UniProtKB-ARBA"/>
</dbReference>
<dbReference type="EMBL" id="RQGH01000011">
    <property type="protein sequence ID" value="TGL72514.1"/>
    <property type="molecule type" value="Genomic_DNA"/>
</dbReference>
<feature type="transmembrane region" description="Helical" evidence="1">
    <location>
        <begin position="155"/>
        <end position="175"/>
    </location>
</feature>
<keyword evidence="1" id="KW-0812">Transmembrane</keyword>